<dbReference type="EMBL" id="JBHSQV010000186">
    <property type="protein sequence ID" value="MFC5988941.1"/>
    <property type="molecule type" value="Genomic_DNA"/>
</dbReference>
<evidence type="ECO:0000256" key="5">
    <source>
        <dbReference type="RuleBase" id="RU361157"/>
    </source>
</evidence>
<dbReference type="PROSITE" id="PS51012">
    <property type="entry name" value="ABC_TM2"/>
    <property type="match status" value="1"/>
</dbReference>
<evidence type="ECO:0000256" key="1">
    <source>
        <dbReference type="ARBA" id="ARBA00004141"/>
    </source>
</evidence>
<feature type="domain" description="ABC transmembrane type-2" evidence="6">
    <location>
        <begin position="7"/>
        <end position="238"/>
    </location>
</feature>
<dbReference type="PIRSF" id="PIRSF006648">
    <property type="entry name" value="DrrB"/>
    <property type="match status" value="1"/>
</dbReference>
<feature type="transmembrane region" description="Helical" evidence="5">
    <location>
        <begin position="213"/>
        <end position="235"/>
    </location>
</feature>
<evidence type="ECO:0000256" key="4">
    <source>
        <dbReference type="ARBA" id="ARBA00023136"/>
    </source>
</evidence>
<dbReference type="InterPro" id="IPR051784">
    <property type="entry name" value="Nod_factor_ABC_transporter"/>
</dbReference>
<evidence type="ECO:0000256" key="3">
    <source>
        <dbReference type="ARBA" id="ARBA00022989"/>
    </source>
</evidence>
<keyword evidence="3 5" id="KW-1133">Transmembrane helix</keyword>
<dbReference type="InterPro" id="IPR013525">
    <property type="entry name" value="ABC2_TM"/>
</dbReference>
<dbReference type="Proteomes" id="UP001596250">
    <property type="component" value="Unassembled WGS sequence"/>
</dbReference>
<feature type="transmembrane region" description="Helical" evidence="5">
    <location>
        <begin position="49"/>
        <end position="68"/>
    </location>
</feature>
<gene>
    <name evidence="7" type="ORF">ACFPXP_21265</name>
</gene>
<evidence type="ECO:0000256" key="2">
    <source>
        <dbReference type="ARBA" id="ARBA00022692"/>
    </source>
</evidence>
<proteinExistence type="inferred from homology"/>
<organism evidence="7 8">
    <name type="scientific">Marinicrinis lubricantis</name>
    <dbReference type="NCBI Taxonomy" id="2086470"/>
    <lineage>
        <taxon>Bacteria</taxon>
        <taxon>Bacillati</taxon>
        <taxon>Bacillota</taxon>
        <taxon>Bacilli</taxon>
        <taxon>Bacillales</taxon>
        <taxon>Paenibacillaceae</taxon>
    </lineage>
</organism>
<accession>A0ABW1IV62</accession>
<protein>
    <recommendedName>
        <fullName evidence="5">Transport permease protein</fullName>
    </recommendedName>
</protein>
<dbReference type="InterPro" id="IPR000412">
    <property type="entry name" value="ABC_2_transport"/>
</dbReference>
<reference evidence="8" key="1">
    <citation type="journal article" date="2019" name="Int. J. Syst. Evol. Microbiol.">
        <title>The Global Catalogue of Microorganisms (GCM) 10K type strain sequencing project: providing services to taxonomists for standard genome sequencing and annotation.</title>
        <authorList>
            <consortium name="The Broad Institute Genomics Platform"/>
            <consortium name="The Broad Institute Genome Sequencing Center for Infectious Disease"/>
            <person name="Wu L."/>
            <person name="Ma J."/>
        </authorList>
    </citation>
    <scope>NUCLEOTIDE SEQUENCE [LARGE SCALE GENOMIC DNA]</scope>
    <source>
        <strain evidence="8">CCM 8749</strain>
    </source>
</reference>
<sequence>MTIIMRTMLVGMLRESHTVILTILFPVAMLIGLGLYFDNPDYSERLVVGVLALNVLFGASMVTAFHVMAHRNRGIYKLLRVTPFSTAAFICSMTCARAVLTLLVSCCVLLTGAFVFNVTVSLTSIALLLFILLVGTICFTAIGFIAANLSKDESNVNMISNLICFPMLFTSEAFYSMKNAPDGLQAFAHMQPFYYLVKAMSAAVSSHGSPLDLWSPATALAGFAGLCLILASVTFRWDPVESPARGTRRFIGKLH</sequence>
<comment type="caution">
    <text evidence="7">The sequence shown here is derived from an EMBL/GenBank/DDBJ whole genome shotgun (WGS) entry which is preliminary data.</text>
</comment>
<keyword evidence="2 5" id="KW-0812">Transmembrane</keyword>
<comment type="subcellular location">
    <subcellularLocation>
        <location evidence="5">Cell membrane</location>
        <topology evidence="5">Multi-pass membrane protein</topology>
    </subcellularLocation>
    <subcellularLocation>
        <location evidence="1">Membrane</location>
        <topology evidence="1">Multi-pass membrane protein</topology>
    </subcellularLocation>
</comment>
<dbReference type="PANTHER" id="PTHR43229:SF3">
    <property type="entry name" value="ABC-TYPE MULTIDRUG TRANSPORT SYSTEM, PERMEASE COMPONENT"/>
    <property type="match status" value="1"/>
</dbReference>
<keyword evidence="8" id="KW-1185">Reference proteome</keyword>
<feature type="transmembrane region" description="Helical" evidence="5">
    <location>
        <begin position="20"/>
        <end position="37"/>
    </location>
</feature>
<keyword evidence="5" id="KW-0813">Transport</keyword>
<dbReference type="Pfam" id="PF01061">
    <property type="entry name" value="ABC2_membrane"/>
    <property type="match status" value="1"/>
</dbReference>
<keyword evidence="5" id="KW-1003">Cell membrane</keyword>
<comment type="similarity">
    <text evidence="5">Belongs to the ABC-2 integral membrane protein family.</text>
</comment>
<feature type="transmembrane region" description="Helical" evidence="5">
    <location>
        <begin position="122"/>
        <end position="147"/>
    </location>
</feature>
<feature type="transmembrane region" description="Helical" evidence="5">
    <location>
        <begin position="159"/>
        <end position="177"/>
    </location>
</feature>
<name>A0ABW1IV62_9BACL</name>
<keyword evidence="4 5" id="KW-0472">Membrane</keyword>
<feature type="transmembrane region" description="Helical" evidence="5">
    <location>
        <begin position="89"/>
        <end position="116"/>
    </location>
</feature>
<dbReference type="RefSeq" id="WP_379896470.1">
    <property type="nucleotide sequence ID" value="NZ_CBCSCT010000005.1"/>
</dbReference>
<evidence type="ECO:0000313" key="7">
    <source>
        <dbReference type="EMBL" id="MFC5988941.1"/>
    </source>
</evidence>
<dbReference type="InterPro" id="IPR047817">
    <property type="entry name" value="ABC2_TM_bact-type"/>
</dbReference>
<dbReference type="PANTHER" id="PTHR43229">
    <property type="entry name" value="NODULATION PROTEIN J"/>
    <property type="match status" value="1"/>
</dbReference>
<evidence type="ECO:0000259" key="6">
    <source>
        <dbReference type="PROSITE" id="PS51012"/>
    </source>
</evidence>
<evidence type="ECO:0000313" key="8">
    <source>
        <dbReference type="Proteomes" id="UP001596250"/>
    </source>
</evidence>